<dbReference type="CDD" id="cd05276">
    <property type="entry name" value="p53_inducible_oxidoreductase"/>
    <property type="match status" value="1"/>
</dbReference>
<dbReference type="SUPFAM" id="SSF50129">
    <property type="entry name" value="GroES-like"/>
    <property type="match status" value="1"/>
</dbReference>
<comment type="caution">
    <text evidence="4">The sequence shown here is derived from an EMBL/GenBank/DDBJ whole genome shotgun (WGS) entry which is preliminary data.</text>
</comment>
<dbReference type="Gene3D" id="3.40.50.720">
    <property type="entry name" value="NAD(P)-binding Rossmann-like Domain"/>
    <property type="match status" value="1"/>
</dbReference>
<dbReference type="InterPro" id="IPR036291">
    <property type="entry name" value="NAD(P)-bd_dom_sf"/>
</dbReference>
<protein>
    <recommendedName>
        <fullName evidence="3">Enoyl reductase (ER) domain-containing protein</fullName>
    </recommendedName>
</protein>
<dbReference type="SMART" id="SM00829">
    <property type="entry name" value="PKS_ER"/>
    <property type="match status" value="1"/>
</dbReference>
<evidence type="ECO:0000259" key="3">
    <source>
        <dbReference type="SMART" id="SM00829"/>
    </source>
</evidence>
<dbReference type="EMBL" id="LWDE02000801">
    <property type="protein sequence ID" value="KAE8244084.1"/>
    <property type="molecule type" value="Genomic_DNA"/>
</dbReference>
<evidence type="ECO:0000313" key="4">
    <source>
        <dbReference type="EMBL" id="KAE8244084.1"/>
    </source>
</evidence>
<dbReference type="InterPro" id="IPR013149">
    <property type="entry name" value="ADH-like_C"/>
</dbReference>
<dbReference type="Gene3D" id="3.90.180.10">
    <property type="entry name" value="Medium-chain alcohol dehydrogenases, catalytic domain"/>
    <property type="match status" value="1"/>
</dbReference>
<dbReference type="Pfam" id="PF00107">
    <property type="entry name" value="ADH_zinc_N"/>
    <property type="match status" value="1"/>
</dbReference>
<feature type="domain" description="Enoyl reductase (ER)" evidence="3">
    <location>
        <begin position="20"/>
        <end position="347"/>
    </location>
</feature>
<accession>A0A8X7MPH4</accession>
<sequence length="350" mass="37738">MASASIPSTMRAVRVKDGKGPSDALYLDDNYPVPKLETGSDTVLVRVKAFGLNRMDILQREGKYPLPPGAPEVLGVEFAGQVVAFEAGPNSSQHWKAGDEVFGLALGGCYAEYVVAQARMTLPKPDHISHAEAASVPEAWFTAFQALRLLSDVQPGDDVLIHAGASGVGLAAIQLARDLGASKVYVTAGSAKKLDFCKSVGANGGGINYKEGNWADELRKLTDGKGVDVIMDFLGASYFRANLDSLKLDGRMTMQGLMGGTQLTDKFDISAILGKRLTIRGSMLRSRSLEYQSNLVQAFLKEGVLDKCIHAEKSQHKLVIHKTYPWTEVKAAHDEMEANSNIGKLILTIE</sequence>
<dbReference type="InterPro" id="IPR014189">
    <property type="entry name" value="Quinone_OxRdtase_PIG3"/>
</dbReference>
<gene>
    <name evidence="4" type="ORF">A4X06_0g5978</name>
</gene>
<dbReference type="InterPro" id="IPR013154">
    <property type="entry name" value="ADH-like_N"/>
</dbReference>
<dbReference type="AlphaFoldDB" id="A0A8X7MPH4"/>
<organism evidence="4 5">
    <name type="scientific">Tilletia controversa</name>
    <name type="common">dwarf bunt fungus</name>
    <dbReference type="NCBI Taxonomy" id="13291"/>
    <lineage>
        <taxon>Eukaryota</taxon>
        <taxon>Fungi</taxon>
        <taxon>Dikarya</taxon>
        <taxon>Basidiomycota</taxon>
        <taxon>Ustilaginomycotina</taxon>
        <taxon>Exobasidiomycetes</taxon>
        <taxon>Tilletiales</taxon>
        <taxon>Tilletiaceae</taxon>
        <taxon>Tilletia</taxon>
    </lineage>
</organism>
<keyword evidence="1" id="KW-0521">NADP</keyword>
<dbReference type="PANTHER" id="PTHR48106">
    <property type="entry name" value="QUINONE OXIDOREDUCTASE PIG3-RELATED"/>
    <property type="match status" value="1"/>
</dbReference>
<dbReference type="Proteomes" id="UP000077684">
    <property type="component" value="Unassembled WGS sequence"/>
</dbReference>
<dbReference type="GO" id="GO:0070402">
    <property type="term" value="F:NADPH binding"/>
    <property type="evidence" value="ECO:0007669"/>
    <property type="project" value="TreeGrafter"/>
</dbReference>
<reference evidence="4" key="2">
    <citation type="journal article" date="2019" name="IMA Fungus">
        <title>Genome sequencing and comparison of five Tilletia species to identify candidate genes for the detection of regulated species infecting wheat.</title>
        <authorList>
            <person name="Nguyen H.D.T."/>
            <person name="Sultana T."/>
            <person name="Kesanakurti P."/>
            <person name="Hambleton S."/>
        </authorList>
    </citation>
    <scope>NUCLEOTIDE SEQUENCE</scope>
    <source>
        <strain evidence="4">DAOMC 236426</strain>
    </source>
</reference>
<dbReference type="GO" id="GO:0016651">
    <property type="term" value="F:oxidoreductase activity, acting on NAD(P)H"/>
    <property type="evidence" value="ECO:0007669"/>
    <property type="project" value="TreeGrafter"/>
</dbReference>
<keyword evidence="2" id="KW-0560">Oxidoreductase</keyword>
<dbReference type="InterPro" id="IPR020843">
    <property type="entry name" value="ER"/>
</dbReference>
<dbReference type="Pfam" id="PF08240">
    <property type="entry name" value="ADH_N"/>
    <property type="match status" value="1"/>
</dbReference>
<evidence type="ECO:0000313" key="5">
    <source>
        <dbReference type="Proteomes" id="UP000077684"/>
    </source>
</evidence>
<dbReference type="NCBIfam" id="TIGR02824">
    <property type="entry name" value="quinone_pig3"/>
    <property type="match status" value="1"/>
</dbReference>
<keyword evidence="5" id="KW-1185">Reference proteome</keyword>
<dbReference type="PANTHER" id="PTHR48106:SF18">
    <property type="entry name" value="QUINONE OXIDOREDUCTASE PIG3"/>
    <property type="match status" value="1"/>
</dbReference>
<name>A0A8X7MPH4_9BASI</name>
<proteinExistence type="predicted"/>
<dbReference type="InterPro" id="IPR011032">
    <property type="entry name" value="GroES-like_sf"/>
</dbReference>
<evidence type="ECO:0000256" key="1">
    <source>
        <dbReference type="ARBA" id="ARBA00022857"/>
    </source>
</evidence>
<reference evidence="4" key="1">
    <citation type="submission" date="2016-04" db="EMBL/GenBank/DDBJ databases">
        <authorList>
            <person name="Nguyen H.D."/>
            <person name="Samba Siva P."/>
            <person name="Cullis J."/>
            <person name="Levesque C.A."/>
            <person name="Hambleton S."/>
        </authorList>
    </citation>
    <scope>NUCLEOTIDE SEQUENCE</scope>
    <source>
        <strain evidence="4">DAOMC 236426</strain>
    </source>
</reference>
<evidence type="ECO:0000256" key="2">
    <source>
        <dbReference type="ARBA" id="ARBA00023002"/>
    </source>
</evidence>
<dbReference type="SUPFAM" id="SSF51735">
    <property type="entry name" value="NAD(P)-binding Rossmann-fold domains"/>
    <property type="match status" value="1"/>
</dbReference>